<keyword evidence="6" id="KW-0732">Signal</keyword>
<proteinExistence type="inferred from homology"/>
<comment type="subcellular location">
    <subcellularLocation>
        <location evidence="1">Cell membrane</location>
        <topology evidence="1">Single-pass type I membrane protein</topology>
    </subcellularLocation>
</comment>
<dbReference type="EMBL" id="JADWDJ010000006">
    <property type="protein sequence ID" value="KAG5280012.1"/>
    <property type="molecule type" value="Genomic_DNA"/>
</dbReference>
<evidence type="ECO:0000313" key="14">
    <source>
        <dbReference type="Proteomes" id="UP000823561"/>
    </source>
</evidence>
<organism evidence="13 14">
    <name type="scientific">Alosa alosa</name>
    <name type="common">allis shad</name>
    <dbReference type="NCBI Taxonomy" id="278164"/>
    <lineage>
        <taxon>Eukaryota</taxon>
        <taxon>Metazoa</taxon>
        <taxon>Chordata</taxon>
        <taxon>Craniata</taxon>
        <taxon>Vertebrata</taxon>
        <taxon>Euteleostomi</taxon>
        <taxon>Actinopterygii</taxon>
        <taxon>Neopterygii</taxon>
        <taxon>Teleostei</taxon>
        <taxon>Clupei</taxon>
        <taxon>Clupeiformes</taxon>
        <taxon>Clupeoidei</taxon>
        <taxon>Clupeidae</taxon>
        <taxon>Alosa</taxon>
    </lineage>
</organism>
<dbReference type="InterPro" id="IPR038126">
    <property type="entry name" value="RAMP_sf"/>
</dbReference>
<evidence type="ECO:0000256" key="1">
    <source>
        <dbReference type="ARBA" id="ARBA00004251"/>
    </source>
</evidence>
<evidence type="ECO:0008006" key="15">
    <source>
        <dbReference type="Google" id="ProtNLM"/>
    </source>
</evidence>
<name>A0AAV6H316_9TELE</name>
<dbReference type="AlphaFoldDB" id="A0AAV6H316"/>
<feature type="region of interest" description="Disordered" evidence="11">
    <location>
        <begin position="82"/>
        <end position="119"/>
    </location>
</feature>
<keyword evidence="7 12" id="KW-1133">Transmembrane helix</keyword>
<feature type="compositionally biased region" description="Polar residues" evidence="11">
    <location>
        <begin position="92"/>
        <end position="102"/>
    </location>
</feature>
<evidence type="ECO:0000256" key="9">
    <source>
        <dbReference type="ARBA" id="ARBA00023157"/>
    </source>
</evidence>
<evidence type="ECO:0000256" key="5">
    <source>
        <dbReference type="ARBA" id="ARBA00022692"/>
    </source>
</evidence>
<keyword evidence="3" id="KW-0813">Transport</keyword>
<dbReference type="GO" id="GO:0032870">
    <property type="term" value="P:cellular response to hormone stimulus"/>
    <property type="evidence" value="ECO:0007669"/>
    <property type="project" value="TreeGrafter"/>
</dbReference>
<dbReference type="Pfam" id="PF04901">
    <property type="entry name" value="RAMP"/>
    <property type="match status" value="1"/>
</dbReference>
<comment type="similarity">
    <text evidence="2">Belongs to the RAMP family.</text>
</comment>
<dbReference type="Gene3D" id="1.10.150.510">
    <property type="entry name" value="Receptor activity modifying family"/>
    <property type="match status" value="1"/>
</dbReference>
<keyword evidence="14" id="KW-1185">Reference proteome</keyword>
<evidence type="ECO:0000256" key="7">
    <source>
        <dbReference type="ARBA" id="ARBA00022989"/>
    </source>
</evidence>
<dbReference type="GO" id="GO:0001525">
    <property type="term" value="P:angiogenesis"/>
    <property type="evidence" value="ECO:0007669"/>
    <property type="project" value="TreeGrafter"/>
</dbReference>
<dbReference type="GO" id="GO:0007186">
    <property type="term" value="P:G protein-coupled receptor signaling pathway"/>
    <property type="evidence" value="ECO:0007669"/>
    <property type="project" value="TreeGrafter"/>
</dbReference>
<dbReference type="Proteomes" id="UP000823561">
    <property type="component" value="Chromosome 6"/>
</dbReference>
<gene>
    <name evidence="13" type="ORF">AALO_G00083960</name>
</gene>
<evidence type="ECO:0000313" key="13">
    <source>
        <dbReference type="EMBL" id="KAG5280012.1"/>
    </source>
</evidence>
<evidence type="ECO:0000256" key="3">
    <source>
        <dbReference type="ARBA" id="ARBA00022448"/>
    </source>
</evidence>
<keyword evidence="10" id="KW-0675">Receptor</keyword>
<sequence length="269" mass="30839">MGYSHLLHQRFQVTAQSKELSCRRRVSLSLSHMRSELAEERQRRADTMRTSAWVPAPSPLVWVIYTSLLLGNIRALVNESKNMGDRKDPESTKQIWTETVRPSSPVPTHETHKPNTNGMVKSDRTTYDCGNKTTHCREYYCSVCEEFGLARSECYKALHDHVCYHPFISAMNQFNNTNLCQWHMVQEPYNTFTECTEEIADCLLIPWPNPDVEKVFVDIHTTFFQDCAVEELRDPPPSIVFALVMTPICLIPAMVILVVLKTKNGDGRS</sequence>
<dbReference type="GO" id="GO:0043235">
    <property type="term" value="C:receptor complex"/>
    <property type="evidence" value="ECO:0007669"/>
    <property type="project" value="TreeGrafter"/>
</dbReference>
<dbReference type="GO" id="GO:0015026">
    <property type="term" value="F:coreceptor activity"/>
    <property type="evidence" value="ECO:0007669"/>
    <property type="project" value="InterPro"/>
</dbReference>
<protein>
    <recommendedName>
        <fullName evidence="15">Receptor activity modifying protein 2</fullName>
    </recommendedName>
</protein>
<keyword evidence="9" id="KW-1015">Disulfide bond</keyword>
<accession>A0AAV6H316</accession>
<keyword evidence="5 12" id="KW-0812">Transmembrane</keyword>
<reference evidence="13" key="1">
    <citation type="submission" date="2020-10" db="EMBL/GenBank/DDBJ databases">
        <title>Chromosome-scale genome assembly of the Allis shad, Alosa alosa.</title>
        <authorList>
            <person name="Margot Z."/>
            <person name="Christophe K."/>
            <person name="Cabau C."/>
            <person name="Louis A."/>
            <person name="Berthelot C."/>
            <person name="Parey E."/>
            <person name="Roest Crollius H."/>
            <person name="Montfort J."/>
            <person name="Robinson-Rechavi M."/>
            <person name="Bucao C."/>
            <person name="Bouchez O."/>
            <person name="Gislard M."/>
            <person name="Lluch J."/>
            <person name="Milhes M."/>
            <person name="Lampietro C."/>
            <person name="Lopez Roques C."/>
            <person name="Donnadieu C."/>
            <person name="Braasch I."/>
            <person name="Desvignes T."/>
            <person name="Postlethwait J."/>
            <person name="Bobe J."/>
            <person name="Guiguen Y."/>
        </authorList>
    </citation>
    <scope>NUCLEOTIDE SEQUENCE</scope>
    <source>
        <strain evidence="13">M-15738</strain>
        <tissue evidence="13">Blood</tissue>
    </source>
</reference>
<keyword evidence="8 12" id="KW-0472">Membrane</keyword>
<evidence type="ECO:0000256" key="8">
    <source>
        <dbReference type="ARBA" id="ARBA00023136"/>
    </source>
</evidence>
<feature type="transmembrane region" description="Helical" evidence="12">
    <location>
        <begin position="239"/>
        <end position="260"/>
    </location>
</feature>
<keyword evidence="4" id="KW-1003">Cell membrane</keyword>
<comment type="caution">
    <text evidence="13">The sequence shown here is derived from an EMBL/GenBank/DDBJ whole genome shotgun (WGS) entry which is preliminary data.</text>
</comment>
<evidence type="ECO:0000256" key="11">
    <source>
        <dbReference type="SAM" id="MobiDB-lite"/>
    </source>
</evidence>
<evidence type="ECO:0000256" key="4">
    <source>
        <dbReference type="ARBA" id="ARBA00022475"/>
    </source>
</evidence>
<dbReference type="GO" id="GO:0031623">
    <property type="term" value="P:receptor internalization"/>
    <property type="evidence" value="ECO:0007669"/>
    <property type="project" value="TreeGrafter"/>
</dbReference>
<evidence type="ECO:0000256" key="10">
    <source>
        <dbReference type="ARBA" id="ARBA00023170"/>
    </source>
</evidence>
<evidence type="ECO:0000256" key="12">
    <source>
        <dbReference type="SAM" id="Phobius"/>
    </source>
</evidence>
<evidence type="ECO:0000256" key="2">
    <source>
        <dbReference type="ARBA" id="ARBA00007087"/>
    </source>
</evidence>
<dbReference type="PANTHER" id="PTHR14076:SF10">
    <property type="entry name" value="RAMP2 PROTEIN"/>
    <property type="match status" value="1"/>
</dbReference>
<dbReference type="GO" id="GO:0006886">
    <property type="term" value="P:intracellular protein transport"/>
    <property type="evidence" value="ECO:0007669"/>
    <property type="project" value="InterPro"/>
</dbReference>
<dbReference type="GO" id="GO:0005886">
    <property type="term" value="C:plasma membrane"/>
    <property type="evidence" value="ECO:0007669"/>
    <property type="project" value="UniProtKB-SubCell"/>
</dbReference>
<dbReference type="InterPro" id="IPR006985">
    <property type="entry name" value="RAMP"/>
</dbReference>
<evidence type="ECO:0000256" key="6">
    <source>
        <dbReference type="ARBA" id="ARBA00022729"/>
    </source>
</evidence>
<feature type="compositionally biased region" description="Basic and acidic residues" evidence="11">
    <location>
        <begin position="82"/>
        <end position="91"/>
    </location>
</feature>
<dbReference type="GO" id="GO:0008277">
    <property type="term" value="P:regulation of G protein-coupled receptor signaling pathway"/>
    <property type="evidence" value="ECO:0007669"/>
    <property type="project" value="InterPro"/>
</dbReference>
<dbReference type="GO" id="GO:0009986">
    <property type="term" value="C:cell surface"/>
    <property type="evidence" value="ECO:0007669"/>
    <property type="project" value="TreeGrafter"/>
</dbReference>
<dbReference type="PANTHER" id="PTHR14076">
    <property type="entry name" value="RECEPTOR ACTIVITY MODIFYING PROTEIN RAMP"/>
    <property type="match status" value="1"/>
</dbReference>
<dbReference type="GO" id="GO:0072659">
    <property type="term" value="P:protein localization to plasma membrane"/>
    <property type="evidence" value="ECO:0007669"/>
    <property type="project" value="TreeGrafter"/>
</dbReference>
<dbReference type="GO" id="GO:0006816">
    <property type="term" value="P:calcium ion transport"/>
    <property type="evidence" value="ECO:0007669"/>
    <property type="project" value="TreeGrafter"/>
</dbReference>